<gene>
    <name evidence="1" type="ORF">NCTC10924_01894</name>
</gene>
<dbReference type="EMBL" id="LR594052">
    <property type="protein sequence ID" value="VTT47120.1"/>
    <property type="molecule type" value="Genomic_DNA"/>
</dbReference>
<evidence type="ECO:0000313" key="2">
    <source>
        <dbReference type="Proteomes" id="UP000306241"/>
    </source>
</evidence>
<reference evidence="1 2" key="1">
    <citation type="submission" date="2019-05" db="EMBL/GenBank/DDBJ databases">
        <authorList>
            <consortium name="Pathogen Informatics"/>
        </authorList>
    </citation>
    <scope>NUCLEOTIDE SEQUENCE [LARGE SCALE GENOMIC DNA]</scope>
    <source>
        <strain evidence="1 2">NCTC10924</strain>
    </source>
</reference>
<protein>
    <submittedName>
        <fullName evidence="1">Uncharacterized protein</fullName>
    </submittedName>
</protein>
<accession>A0A4V0HC79</accession>
<organism evidence="1 2">
    <name type="scientific">Streptococcus porcinus</name>
    <dbReference type="NCBI Taxonomy" id="1340"/>
    <lineage>
        <taxon>Bacteria</taxon>
        <taxon>Bacillati</taxon>
        <taxon>Bacillota</taxon>
        <taxon>Bacilli</taxon>
        <taxon>Lactobacillales</taxon>
        <taxon>Streptococcaceae</taxon>
        <taxon>Streptococcus</taxon>
    </lineage>
</organism>
<sequence length="33" mass="4025">MFQFQASKTDSGIRKFIKKEDYFWKNVKLKQIA</sequence>
<name>A0A4V0HC79_STRPO</name>
<dbReference type="AlphaFoldDB" id="A0A4V0HC79"/>
<evidence type="ECO:0000313" key="1">
    <source>
        <dbReference type="EMBL" id="VTT47120.1"/>
    </source>
</evidence>
<proteinExistence type="predicted"/>
<dbReference type="Proteomes" id="UP000306241">
    <property type="component" value="Chromosome"/>
</dbReference>